<dbReference type="AlphaFoldDB" id="A0A1E4TXX3"/>
<keyword evidence="1" id="KW-0472">Membrane</keyword>
<proteinExistence type="predicted"/>
<keyword evidence="3" id="KW-1185">Reference proteome</keyword>
<reference evidence="3" key="1">
    <citation type="submission" date="2016-05" db="EMBL/GenBank/DDBJ databases">
        <title>Comparative genomics of biotechnologically important yeasts.</title>
        <authorList>
            <consortium name="DOE Joint Genome Institute"/>
            <person name="Riley R."/>
            <person name="Haridas S."/>
            <person name="Wolfe K.H."/>
            <person name="Lopes M.R."/>
            <person name="Hittinger C.T."/>
            <person name="Goker M."/>
            <person name="Salamov A."/>
            <person name="Wisecaver J."/>
            <person name="Long T.M."/>
            <person name="Aerts A.L."/>
            <person name="Barry K."/>
            <person name="Choi C."/>
            <person name="Clum A."/>
            <person name="Coughlan A.Y."/>
            <person name="Deshpande S."/>
            <person name="Douglass A.P."/>
            <person name="Hanson S.J."/>
            <person name="Klenk H.-P."/>
            <person name="Labutti K."/>
            <person name="Lapidus A."/>
            <person name="Lindquist E."/>
            <person name="Lipzen A."/>
            <person name="Meier-Kolthoff J.P."/>
            <person name="Ohm R.A."/>
            <person name="Otillar R.P."/>
            <person name="Pangilinan J."/>
            <person name="Peng Y."/>
            <person name="Rokas A."/>
            <person name="Rosa C.A."/>
            <person name="Scheuner C."/>
            <person name="Sibirny A.A."/>
            <person name="Slot J.C."/>
            <person name="Stielow J.B."/>
            <person name="Sun H."/>
            <person name="Kurtzman C.P."/>
            <person name="Blackwell M."/>
            <person name="Grigoriev I.V."/>
            <person name="Jeffries T.W."/>
        </authorList>
    </citation>
    <scope>NUCLEOTIDE SEQUENCE [LARGE SCALE GENOMIC DNA]</scope>
    <source>
        <strain evidence="3">NRRL Y-2460</strain>
    </source>
</reference>
<sequence length="218" mass="25141">MMDQFVLQETIGFAKKLLIPFTILNHNLLILLNYTSLTKSLISHPASRFITISLLYCLIFILVHALLIKLGVLYEIGHGIFIDTPVHCAHLYVSLNIFQNGKNSKKDDPIKFYDKKTENGKLLLKKTLNYHIEFGPTDYDPRNPEYGTTLKFLRNKVLELFINSNFLKQNLNDNPEFGKIDVNNIRLFHKKKELLNDDEFLCLLGVETGHGIDCFIDI</sequence>
<organism evidence="2 3">
    <name type="scientific">Pachysolen tannophilus NRRL Y-2460</name>
    <dbReference type="NCBI Taxonomy" id="669874"/>
    <lineage>
        <taxon>Eukaryota</taxon>
        <taxon>Fungi</taxon>
        <taxon>Dikarya</taxon>
        <taxon>Ascomycota</taxon>
        <taxon>Saccharomycotina</taxon>
        <taxon>Pichiomycetes</taxon>
        <taxon>Pachysolenaceae</taxon>
        <taxon>Pachysolen</taxon>
    </lineage>
</organism>
<keyword evidence="1" id="KW-0812">Transmembrane</keyword>
<feature type="transmembrane region" description="Helical" evidence="1">
    <location>
        <begin position="17"/>
        <end position="37"/>
    </location>
</feature>
<dbReference type="Proteomes" id="UP000094236">
    <property type="component" value="Unassembled WGS sequence"/>
</dbReference>
<dbReference type="OrthoDB" id="4041975at2759"/>
<gene>
    <name evidence="2" type="ORF">PACTADRAFT_1200</name>
</gene>
<protein>
    <submittedName>
        <fullName evidence="2">Uncharacterized protein</fullName>
    </submittedName>
</protein>
<evidence type="ECO:0000313" key="2">
    <source>
        <dbReference type="EMBL" id="ODV96610.1"/>
    </source>
</evidence>
<name>A0A1E4TXX3_PACTA</name>
<evidence type="ECO:0000313" key="3">
    <source>
        <dbReference type="Proteomes" id="UP000094236"/>
    </source>
</evidence>
<keyword evidence="1" id="KW-1133">Transmembrane helix</keyword>
<dbReference type="EMBL" id="KV454012">
    <property type="protein sequence ID" value="ODV96610.1"/>
    <property type="molecule type" value="Genomic_DNA"/>
</dbReference>
<accession>A0A1E4TXX3</accession>
<evidence type="ECO:0000256" key="1">
    <source>
        <dbReference type="SAM" id="Phobius"/>
    </source>
</evidence>
<feature type="transmembrane region" description="Helical" evidence="1">
    <location>
        <begin position="49"/>
        <end position="74"/>
    </location>
</feature>